<dbReference type="Proteomes" id="UP000266239">
    <property type="component" value="Unassembled WGS sequence"/>
</dbReference>
<sequence length="84" mass="9583">VKQAYLAEVQNDFTAEFHSEYIVYGKECVYNVDETSIYYEMPPRYILTVRGERYKISSGEKPSLRMTAVISVRADGTQLTTSSS</sequence>
<gene>
    <name evidence="1" type="ORF">DYB25_013266</name>
</gene>
<feature type="non-terminal residue" evidence="1">
    <location>
        <position position="1"/>
    </location>
</feature>
<evidence type="ECO:0000313" key="1">
    <source>
        <dbReference type="EMBL" id="RHY26470.1"/>
    </source>
</evidence>
<accession>A0A397BVX6</accession>
<protein>
    <submittedName>
        <fullName evidence="1">Uncharacterized protein</fullName>
    </submittedName>
</protein>
<name>A0A397BVX6_APHAT</name>
<dbReference type="AlphaFoldDB" id="A0A397BVX6"/>
<reference evidence="1 2" key="1">
    <citation type="submission" date="2018-08" db="EMBL/GenBank/DDBJ databases">
        <title>Aphanomyces genome sequencing and annotation.</title>
        <authorList>
            <person name="Minardi D."/>
            <person name="Oidtmann B."/>
            <person name="Van Der Giezen M."/>
            <person name="Studholme D.J."/>
        </authorList>
    </citation>
    <scope>NUCLEOTIDE SEQUENCE [LARGE SCALE GENOMIC DNA]</scope>
    <source>
        <strain evidence="1 2">Yx</strain>
    </source>
</reference>
<comment type="caution">
    <text evidence="1">The sequence shown here is derived from an EMBL/GenBank/DDBJ whole genome shotgun (WGS) entry which is preliminary data.</text>
</comment>
<proteinExistence type="predicted"/>
<organism evidence="1 2">
    <name type="scientific">Aphanomyces astaci</name>
    <name type="common">Crayfish plague agent</name>
    <dbReference type="NCBI Taxonomy" id="112090"/>
    <lineage>
        <taxon>Eukaryota</taxon>
        <taxon>Sar</taxon>
        <taxon>Stramenopiles</taxon>
        <taxon>Oomycota</taxon>
        <taxon>Saprolegniomycetes</taxon>
        <taxon>Saprolegniales</taxon>
        <taxon>Verrucalvaceae</taxon>
        <taxon>Aphanomyces</taxon>
    </lineage>
</organism>
<evidence type="ECO:0000313" key="2">
    <source>
        <dbReference type="Proteomes" id="UP000266239"/>
    </source>
</evidence>
<dbReference type="EMBL" id="QUTA01002621">
    <property type="protein sequence ID" value="RHY26470.1"/>
    <property type="molecule type" value="Genomic_DNA"/>
</dbReference>